<evidence type="ECO:0000256" key="6">
    <source>
        <dbReference type="ARBA" id="ARBA00013647"/>
    </source>
</evidence>
<sequence>MSTLSTAKGYLGKPRLRHCTFVIRNDKESIFLVFGKDYFEIGKDVGDPRKFMELKRYMDGRHTIPQIAEHTGVNEESVRDIVAMMDEMGMFREELPLDRIKKEDFLRAIDDTAVMWSRQIGYHQLFAGLERNEYPKEVFHGLLLETYQYVKSATRHISNALAHCRDEHHEKILTDYFLDEYNHTDLILQTLENVGIPREVAQTANPLVGTTALIQMLCEIGRQSSLAYIACTSLFEARQEDYATAQASFEKISGNFGHIPDTIEPILQHMRGDIEGGHQSLIERALEHVEYIEAKEAHFVINCVHDLKHAFDLYHDNIISYYNDPASYIPRLYVDYFSL</sequence>
<dbReference type="InterPro" id="IPR016084">
    <property type="entry name" value="Haem_Oase-like_multi-hlx"/>
</dbReference>
<accession>A0ABT3WXD4</accession>
<name>A0ABT3WXD4_9BACL</name>
<dbReference type="RefSeq" id="WP_267150583.1">
    <property type="nucleotide sequence ID" value="NZ_JAPMLT010000002.1"/>
</dbReference>
<dbReference type="EMBL" id="JAPMLT010000002">
    <property type="protein sequence ID" value="MCX7569338.1"/>
    <property type="molecule type" value="Genomic_DNA"/>
</dbReference>
<dbReference type="Gene3D" id="1.20.910.10">
    <property type="entry name" value="Heme oxygenase-like"/>
    <property type="match status" value="1"/>
</dbReference>
<evidence type="ECO:0000313" key="11">
    <source>
        <dbReference type="Proteomes" id="UP001208017"/>
    </source>
</evidence>
<comment type="caution">
    <text evidence="10">The sequence shown here is derived from an EMBL/GenBank/DDBJ whole genome shotgun (WGS) entry which is preliminary data.</text>
</comment>
<proteinExistence type="inferred from homology"/>
<organism evidence="10 11">
    <name type="scientific">Tumebacillus lacus</name>
    <dbReference type="NCBI Taxonomy" id="2995335"/>
    <lineage>
        <taxon>Bacteria</taxon>
        <taxon>Bacillati</taxon>
        <taxon>Bacillota</taxon>
        <taxon>Bacilli</taxon>
        <taxon>Bacillales</taxon>
        <taxon>Alicyclobacillaceae</taxon>
        <taxon>Tumebacillus</taxon>
    </lineage>
</organism>
<evidence type="ECO:0000256" key="1">
    <source>
        <dbReference type="ARBA" id="ARBA00001881"/>
    </source>
</evidence>
<dbReference type="EC" id="3.5.99.2" evidence="5"/>
<evidence type="ECO:0000259" key="9">
    <source>
        <dbReference type="Pfam" id="PF03070"/>
    </source>
</evidence>
<comment type="catalytic activity">
    <reaction evidence="1">
        <text>4-amino-5-aminomethyl-2-methylpyrimidine + H2O = 4-amino-5-hydroxymethyl-2-methylpyrimidine + NH4(+)</text>
        <dbReference type="Rhea" id="RHEA:31799"/>
        <dbReference type="ChEBI" id="CHEBI:15377"/>
        <dbReference type="ChEBI" id="CHEBI:16892"/>
        <dbReference type="ChEBI" id="CHEBI:28938"/>
        <dbReference type="ChEBI" id="CHEBI:63416"/>
        <dbReference type="EC" id="3.5.99.2"/>
    </reaction>
</comment>
<evidence type="ECO:0000256" key="7">
    <source>
        <dbReference type="ARBA" id="ARBA00022977"/>
    </source>
</evidence>
<feature type="domain" description="Thiaminase-2/PQQC" evidence="9">
    <location>
        <begin position="116"/>
        <end position="234"/>
    </location>
</feature>
<comment type="catalytic activity">
    <reaction evidence="8">
        <text>thiamine + H2O = 5-(2-hydroxyethyl)-4-methylthiazole + 4-amino-5-hydroxymethyl-2-methylpyrimidine + H(+)</text>
        <dbReference type="Rhea" id="RHEA:17509"/>
        <dbReference type="ChEBI" id="CHEBI:15377"/>
        <dbReference type="ChEBI" id="CHEBI:15378"/>
        <dbReference type="ChEBI" id="CHEBI:16892"/>
        <dbReference type="ChEBI" id="CHEBI:17957"/>
        <dbReference type="ChEBI" id="CHEBI:18385"/>
        <dbReference type="EC" id="3.5.99.2"/>
    </reaction>
</comment>
<comment type="subunit">
    <text evidence="4">Homotetramer.</text>
</comment>
<evidence type="ECO:0000256" key="4">
    <source>
        <dbReference type="ARBA" id="ARBA00011881"/>
    </source>
</evidence>
<protein>
    <recommendedName>
        <fullName evidence="6">Aminopyrimidine aminohydrolase</fullName>
        <ecNumber evidence="5">3.5.99.2</ecNumber>
    </recommendedName>
</protein>
<evidence type="ECO:0000256" key="5">
    <source>
        <dbReference type="ARBA" id="ARBA00012684"/>
    </source>
</evidence>
<evidence type="ECO:0000256" key="2">
    <source>
        <dbReference type="ARBA" id="ARBA00004948"/>
    </source>
</evidence>
<reference evidence="10 11" key="1">
    <citation type="submission" date="2022-11" db="EMBL/GenBank/DDBJ databases">
        <title>Study of microbial diversity in lake waters.</title>
        <authorList>
            <person name="Zhang J."/>
        </authorList>
    </citation>
    <scope>NUCLEOTIDE SEQUENCE [LARGE SCALE GENOMIC DNA]</scope>
    <source>
        <strain evidence="10 11">DT12</strain>
    </source>
</reference>
<evidence type="ECO:0000313" key="10">
    <source>
        <dbReference type="EMBL" id="MCX7569338.1"/>
    </source>
</evidence>
<comment type="similarity">
    <text evidence="3">Belongs to the TenA family.</text>
</comment>
<keyword evidence="11" id="KW-1185">Reference proteome</keyword>
<evidence type="ECO:0000256" key="3">
    <source>
        <dbReference type="ARBA" id="ARBA00010264"/>
    </source>
</evidence>
<keyword evidence="7" id="KW-0784">Thiamine biosynthesis</keyword>
<dbReference type="SUPFAM" id="SSF48613">
    <property type="entry name" value="Heme oxygenase-like"/>
    <property type="match status" value="1"/>
</dbReference>
<dbReference type="Proteomes" id="UP001208017">
    <property type="component" value="Unassembled WGS sequence"/>
</dbReference>
<dbReference type="Pfam" id="PF03070">
    <property type="entry name" value="TENA_THI-4"/>
    <property type="match status" value="1"/>
</dbReference>
<gene>
    <name evidence="10" type="ORF">OS242_05145</name>
</gene>
<evidence type="ECO:0000256" key="8">
    <source>
        <dbReference type="ARBA" id="ARBA00048337"/>
    </source>
</evidence>
<dbReference type="InterPro" id="IPR004305">
    <property type="entry name" value="Thiaminase-2/PQQC"/>
</dbReference>
<comment type="pathway">
    <text evidence="2">Cofactor biosynthesis; thiamine diphosphate biosynthesis.</text>
</comment>